<keyword evidence="1" id="KW-1133">Transmembrane helix</keyword>
<gene>
    <name evidence="2" type="ORF">CV102_17655</name>
</gene>
<name>A0A8J8TPH4_9EURY</name>
<comment type="caution">
    <text evidence="2">The sequence shown here is derived from an EMBL/GenBank/DDBJ whole genome shotgun (WGS) entry which is preliminary data.</text>
</comment>
<proteinExistence type="predicted"/>
<dbReference type="EMBL" id="PHNJ01000010">
    <property type="protein sequence ID" value="TYL37433.1"/>
    <property type="molecule type" value="Genomic_DNA"/>
</dbReference>
<evidence type="ECO:0000256" key="1">
    <source>
        <dbReference type="SAM" id="Phobius"/>
    </source>
</evidence>
<keyword evidence="3" id="KW-1185">Reference proteome</keyword>
<evidence type="ECO:0000313" key="3">
    <source>
        <dbReference type="Proteomes" id="UP000766904"/>
    </source>
</evidence>
<accession>A0A8J8TPH4</accession>
<reference evidence="2" key="1">
    <citation type="submission" date="2017-11" db="EMBL/GenBank/DDBJ databases">
        <authorList>
            <person name="Kajale S.C."/>
            <person name="Sharma A."/>
        </authorList>
    </citation>
    <scope>NUCLEOTIDE SEQUENCE</scope>
    <source>
        <strain evidence="2">LS1_42</strain>
    </source>
</reference>
<feature type="transmembrane region" description="Helical" evidence="1">
    <location>
        <begin position="48"/>
        <end position="66"/>
    </location>
</feature>
<dbReference type="AlphaFoldDB" id="A0A8J8TPH4"/>
<keyword evidence="1" id="KW-0812">Transmembrane</keyword>
<evidence type="ECO:0000313" key="2">
    <source>
        <dbReference type="EMBL" id="TYL37433.1"/>
    </source>
</evidence>
<dbReference type="Proteomes" id="UP000766904">
    <property type="component" value="Unassembled WGS sequence"/>
</dbReference>
<protein>
    <submittedName>
        <fullName evidence="2">Uncharacterized protein</fullName>
    </submittedName>
</protein>
<sequence>MNFYPMTESERLQYINEHILPVLYVFLLIGGSIAAFLLLLSIPIVFPWLVPLFFIGEAVIALPLGLKYSKKYTETMQEVRAEISEEPLRPSGGSGEATRSLKIENTTSQDIGRNEIEISIEAPTGVDVNVPTAIPRGEGLFVFPYSVASGDRRDITLEIRKELAEKGNDSLHVKATYDDFVLIEKDLPLDQF</sequence>
<feature type="transmembrane region" description="Helical" evidence="1">
    <location>
        <begin position="21"/>
        <end position="42"/>
    </location>
</feature>
<keyword evidence="1" id="KW-0472">Membrane</keyword>
<organism evidence="2 3">
    <name type="scientific">Natronococcus pandeyae</name>
    <dbReference type="NCBI Taxonomy" id="2055836"/>
    <lineage>
        <taxon>Archaea</taxon>
        <taxon>Methanobacteriati</taxon>
        <taxon>Methanobacteriota</taxon>
        <taxon>Stenosarchaea group</taxon>
        <taxon>Halobacteria</taxon>
        <taxon>Halobacteriales</taxon>
        <taxon>Natrialbaceae</taxon>
        <taxon>Natronococcus</taxon>
    </lineage>
</organism>